<dbReference type="SUPFAM" id="SSF47413">
    <property type="entry name" value="lambda repressor-like DNA-binding domains"/>
    <property type="match status" value="1"/>
</dbReference>
<dbReference type="InterPro" id="IPR001387">
    <property type="entry name" value="Cro/C1-type_HTH"/>
</dbReference>
<evidence type="ECO:0000313" key="2">
    <source>
        <dbReference type="Proteomes" id="UP000014216"/>
    </source>
</evidence>
<dbReference type="InterPro" id="IPR029063">
    <property type="entry name" value="SAM-dependent_MTases_sf"/>
</dbReference>
<dbReference type="CDD" id="cd16387">
    <property type="entry name" value="ParB_N_Srx"/>
    <property type="match status" value="1"/>
</dbReference>
<dbReference type="GO" id="GO:0032259">
    <property type="term" value="P:methylation"/>
    <property type="evidence" value="ECO:0007669"/>
    <property type="project" value="InterPro"/>
</dbReference>
<protein>
    <submittedName>
        <fullName evidence="1">HTH domain-containing protein</fullName>
    </submittedName>
</protein>
<dbReference type="AlphaFoldDB" id="S0FWV1"/>
<gene>
    <name evidence="1" type="ORF">Dpo_13c00170</name>
</gene>
<keyword evidence="2" id="KW-1185">Reference proteome</keyword>
<organism evidence="1 2">
    <name type="scientific">Desulfotignum phosphitoxidans DSM 13687</name>
    <dbReference type="NCBI Taxonomy" id="1286635"/>
    <lineage>
        <taxon>Bacteria</taxon>
        <taxon>Pseudomonadati</taxon>
        <taxon>Thermodesulfobacteriota</taxon>
        <taxon>Desulfobacteria</taxon>
        <taxon>Desulfobacterales</taxon>
        <taxon>Desulfobacteraceae</taxon>
        <taxon>Desulfotignum</taxon>
    </lineage>
</organism>
<dbReference type="InterPro" id="IPR002052">
    <property type="entry name" value="DNA_methylase_N6_adenine_CS"/>
</dbReference>
<dbReference type="CDD" id="cd00093">
    <property type="entry name" value="HTH_XRE"/>
    <property type="match status" value="1"/>
</dbReference>
<dbReference type="PROSITE" id="PS00092">
    <property type="entry name" value="N6_MTASE"/>
    <property type="match status" value="1"/>
</dbReference>
<dbReference type="GO" id="GO:0008168">
    <property type="term" value="F:methyltransferase activity"/>
    <property type="evidence" value="ECO:0007669"/>
    <property type="project" value="InterPro"/>
</dbReference>
<dbReference type="SUPFAM" id="SSF110849">
    <property type="entry name" value="ParB/Sulfiredoxin"/>
    <property type="match status" value="1"/>
</dbReference>
<comment type="caution">
    <text evidence="1">The sequence shown here is derived from an EMBL/GenBank/DDBJ whole genome shotgun (WGS) entry which is preliminary data.</text>
</comment>
<name>S0FWV1_9BACT</name>
<dbReference type="Proteomes" id="UP000014216">
    <property type="component" value="Unassembled WGS sequence"/>
</dbReference>
<accession>S0FWV1</accession>
<proteinExistence type="predicted"/>
<dbReference type="EMBL" id="APJX01000013">
    <property type="protein sequence ID" value="EMS77619.1"/>
    <property type="molecule type" value="Genomic_DNA"/>
</dbReference>
<dbReference type="GO" id="GO:0003677">
    <property type="term" value="F:DNA binding"/>
    <property type="evidence" value="ECO:0007669"/>
    <property type="project" value="InterPro"/>
</dbReference>
<reference evidence="1 2" key="1">
    <citation type="journal article" date="2013" name="Genome Announc.">
        <title>Draft Genome Sequence of Desulfotignum phosphitoxidans DSM 13687 Strain FiPS-3.</title>
        <authorList>
            <person name="Poehlein A."/>
            <person name="Daniel R."/>
            <person name="Simeonova D.D."/>
        </authorList>
    </citation>
    <scope>NUCLEOTIDE SEQUENCE [LARGE SCALE GENOMIC DNA]</scope>
    <source>
        <strain evidence="1 2">DSM 13687</strain>
    </source>
</reference>
<dbReference type="InterPro" id="IPR036086">
    <property type="entry name" value="ParB/Sulfiredoxin_sf"/>
</dbReference>
<evidence type="ECO:0000313" key="1">
    <source>
        <dbReference type="EMBL" id="EMS77619.1"/>
    </source>
</evidence>
<dbReference type="InterPro" id="IPR010982">
    <property type="entry name" value="Lambda_DNA-bd_dom_sf"/>
</dbReference>
<dbReference type="RefSeq" id="WP_006968313.1">
    <property type="nucleotide sequence ID" value="NZ_APJX01000013.1"/>
</dbReference>
<dbReference type="SUPFAM" id="SSF53335">
    <property type="entry name" value="S-adenosyl-L-methionine-dependent methyltransferases"/>
    <property type="match status" value="1"/>
</dbReference>
<sequence>MKIQELIWDEGIYPRSSLNQKTVDAYVEALSIGAQFPAVMVQRVVNYTPGGDLLAIVLILIDGVHRWHAFRQAGRTDIPVIHYQDAVLDYEAAKTELLLESARNNTRHGDRLTPADKKRIARDIASSDPKCRYTETALAEKLGVIQQTVNAWITDIRARQKTNRDSIIIRLSRLGWTQEKISKKVGINQQRISQITNNTKFGNIGNLLSQGRDMTYIAGHYNMELALAWALRLQGKTDQEKFKALEWGLRTWDQWHFNECDDRFGDDWPGRIPAQLVAHTLFYFTEPGDLVLDPMAGGGVVPDVCLAFERKCRAFDLAPSEGRPEIEYHHWNPQKRTWPLDRKPDLIFFDPPYYTKKAKEYEQKAGKAAPSISSLSKKEYEAFFKDFFTLAHENTNPGASLAFLNADWYDFESTPAAQEDPGRSITLFDYHRLLTQTGWQVIRRIECPLSTERLTGNQVQKMQTKRILGTIGRTLLIARRT</sequence>
<dbReference type="OrthoDB" id="5422566at2"/>
<dbReference type="Gene3D" id="3.40.50.150">
    <property type="entry name" value="Vaccinia Virus protein VP39"/>
    <property type="match status" value="2"/>
</dbReference>